<proteinExistence type="predicted"/>
<protein>
    <submittedName>
        <fullName evidence="1">Uncharacterized protein</fullName>
    </submittedName>
</protein>
<organism evidence="1 2">
    <name type="scientific">Aristaeella hokkaidonensis</name>
    <dbReference type="NCBI Taxonomy" id="3046382"/>
    <lineage>
        <taxon>Bacteria</taxon>
        <taxon>Bacillati</taxon>
        <taxon>Bacillota</taxon>
        <taxon>Clostridia</taxon>
        <taxon>Eubacteriales</taxon>
        <taxon>Aristaeellaceae</taxon>
        <taxon>Aristaeella</taxon>
    </lineage>
</organism>
<gene>
    <name evidence="1" type="ORF">JYE49_14055</name>
</gene>
<keyword evidence="2" id="KW-1185">Reference proteome</keyword>
<dbReference type="Proteomes" id="UP000682782">
    <property type="component" value="Chromosome"/>
</dbReference>
<name>A0AC61N8L8_9FIRM</name>
<accession>A0AC61N8L8</accession>
<reference evidence="1" key="1">
    <citation type="submission" date="2021-01" db="EMBL/GenBank/DDBJ databases">
        <title>Complete genome sequence of Clostridiales bacterium R-7.</title>
        <authorList>
            <person name="Mahoney-Kurpe S.C."/>
            <person name="Palevich N."/>
            <person name="Koike S."/>
            <person name="Moon C.D."/>
            <person name="Attwood G.T."/>
        </authorList>
    </citation>
    <scope>NUCLEOTIDE SEQUENCE</scope>
    <source>
        <strain evidence="1">R-7</strain>
    </source>
</reference>
<dbReference type="EMBL" id="CP068393">
    <property type="protein sequence ID" value="QUC66941.1"/>
    <property type="molecule type" value="Genomic_DNA"/>
</dbReference>
<evidence type="ECO:0000313" key="2">
    <source>
        <dbReference type="Proteomes" id="UP000682782"/>
    </source>
</evidence>
<evidence type="ECO:0000313" key="1">
    <source>
        <dbReference type="EMBL" id="QUC66941.1"/>
    </source>
</evidence>
<sequence>MEFLAVIIGIGIGLALYRKNRSNRDEDYDDDYEEEARFEPREPVYPTRTLSYAEPRNTVPNAEIREINEAIRAGEQALDSLREAKSQLNSARNWGIYDMLGGGVISSMIKHSKIDQANEWMDQANRDLRRFAKELRDVDGEGLQVDTGSLVTMLDIFCDNFFSDLMVQQKINDGRARIDALIDKIEGVMWELKQRGNSIGEEYEMNNGEYRMQN</sequence>